<dbReference type="STRING" id="1120955.SAMN03080610_02145"/>
<keyword evidence="4" id="KW-1185">Reference proteome</keyword>
<sequence>MLRFLVWVGLVGAMLASLISFGGYWWPSFDSINHFRPFLFVGFALVAAIGLLARLRLAFALSLFLALAQGWFLIAEILPEAHFGSIAAEPAGVPLKVISFNMLDKRVDAEGLARMVERERPDVLVLIEAWPNTAHVLAKLKPFLPYRLDCFSAHFCDVAILARHPFTNTYVWDPPAGEPRENNVSLMSVTFEKDGIPVTVWGTHLDWPVPARGQTMQFEAMRKDLQDAGPNTILAGDFNSTPWSFALQRFGAAIPLRRITRAMPTWPSEKAVFRGRNTVRAFGPFMPLDHIFIGKAIRKIDVRRGPYLGSDHYPVIADLKLIN</sequence>
<dbReference type="GO" id="GO:0004519">
    <property type="term" value="F:endonuclease activity"/>
    <property type="evidence" value="ECO:0007669"/>
    <property type="project" value="UniProtKB-KW"/>
</dbReference>
<keyword evidence="3" id="KW-0269">Exonuclease</keyword>
<evidence type="ECO:0000259" key="2">
    <source>
        <dbReference type="Pfam" id="PF03372"/>
    </source>
</evidence>
<keyword evidence="3" id="KW-0255">Endonuclease</keyword>
<evidence type="ECO:0000313" key="3">
    <source>
        <dbReference type="EMBL" id="SCZ37301.1"/>
    </source>
</evidence>
<name>A0A1G5NKM0_AFIMA</name>
<accession>A0A1G5NKM0</accession>
<dbReference type="OrthoDB" id="3808618at2"/>
<dbReference type="EMBL" id="FMVW01000004">
    <property type="protein sequence ID" value="SCZ37301.1"/>
    <property type="molecule type" value="Genomic_DNA"/>
</dbReference>
<dbReference type="InterPro" id="IPR005135">
    <property type="entry name" value="Endo/exonuclease/phosphatase"/>
</dbReference>
<organism evidence="3 4">
    <name type="scientific">Afifella marina DSM 2698</name>
    <dbReference type="NCBI Taxonomy" id="1120955"/>
    <lineage>
        <taxon>Bacteria</taxon>
        <taxon>Pseudomonadati</taxon>
        <taxon>Pseudomonadota</taxon>
        <taxon>Alphaproteobacteria</taxon>
        <taxon>Hyphomicrobiales</taxon>
        <taxon>Afifellaceae</taxon>
        <taxon>Afifella</taxon>
    </lineage>
</organism>
<dbReference type="AlphaFoldDB" id="A0A1G5NKM0"/>
<keyword evidence="1" id="KW-1133">Transmembrane helix</keyword>
<dbReference type="SUPFAM" id="SSF56219">
    <property type="entry name" value="DNase I-like"/>
    <property type="match status" value="1"/>
</dbReference>
<keyword evidence="1" id="KW-0812">Transmembrane</keyword>
<feature type="domain" description="Endonuclease/exonuclease/phosphatase" evidence="2">
    <location>
        <begin position="99"/>
        <end position="312"/>
    </location>
</feature>
<evidence type="ECO:0000256" key="1">
    <source>
        <dbReference type="SAM" id="Phobius"/>
    </source>
</evidence>
<feature type="transmembrane region" description="Helical" evidence="1">
    <location>
        <begin position="38"/>
        <end position="55"/>
    </location>
</feature>
<dbReference type="RefSeq" id="WP_139163732.1">
    <property type="nucleotide sequence ID" value="NZ_FMVW01000004.1"/>
</dbReference>
<dbReference type="GO" id="GO:0004527">
    <property type="term" value="F:exonuclease activity"/>
    <property type="evidence" value="ECO:0007669"/>
    <property type="project" value="UniProtKB-KW"/>
</dbReference>
<keyword evidence="3" id="KW-0540">Nuclease</keyword>
<feature type="transmembrane region" description="Helical" evidence="1">
    <location>
        <begin position="6"/>
        <end position="26"/>
    </location>
</feature>
<reference evidence="3 4" key="1">
    <citation type="submission" date="2016-10" db="EMBL/GenBank/DDBJ databases">
        <authorList>
            <person name="de Groot N.N."/>
        </authorList>
    </citation>
    <scope>NUCLEOTIDE SEQUENCE [LARGE SCALE GENOMIC DNA]</scope>
    <source>
        <strain evidence="3 4">DSM 2698</strain>
    </source>
</reference>
<gene>
    <name evidence="3" type="ORF">SAMN03080610_02145</name>
</gene>
<dbReference type="Gene3D" id="3.60.10.10">
    <property type="entry name" value="Endonuclease/exonuclease/phosphatase"/>
    <property type="match status" value="1"/>
</dbReference>
<keyword evidence="3" id="KW-0378">Hydrolase</keyword>
<dbReference type="Proteomes" id="UP000199347">
    <property type="component" value="Unassembled WGS sequence"/>
</dbReference>
<protein>
    <submittedName>
        <fullName evidence="3">Uncharacterized conserved protein YafD, endonuclease/exonuclease/phosphatase (EEP) superfamily</fullName>
    </submittedName>
</protein>
<proteinExistence type="predicted"/>
<dbReference type="InterPro" id="IPR036691">
    <property type="entry name" value="Endo/exonu/phosph_ase_sf"/>
</dbReference>
<keyword evidence="1" id="KW-0472">Membrane</keyword>
<dbReference type="Pfam" id="PF03372">
    <property type="entry name" value="Exo_endo_phos"/>
    <property type="match status" value="1"/>
</dbReference>
<evidence type="ECO:0000313" key="4">
    <source>
        <dbReference type="Proteomes" id="UP000199347"/>
    </source>
</evidence>